<proteinExistence type="predicted"/>
<comment type="caution">
    <text evidence="1">The sequence shown here is derived from an EMBL/GenBank/DDBJ whole genome shotgun (WGS) entry which is preliminary data.</text>
</comment>
<organism evidence="1 2">
    <name type="scientific">Ficus carica</name>
    <name type="common">Common fig</name>
    <dbReference type="NCBI Taxonomy" id="3494"/>
    <lineage>
        <taxon>Eukaryota</taxon>
        <taxon>Viridiplantae</taxon>
        <taxon>Streptophyta</taxon>
        <taxon>Embryophyta</taxon>
        <taxon>Tracheophyta</taxon>
        <taxon>Spermatophyta</taxon>
        <taxon>Magnoliopsida</taxon>
        <taxon>eudicotyledons</taxon>
        <taxon>Gunneridae</taxon>
        <taxon>Pentapetalae</taxon>
        <taxon>rosids</taxon>
        <taxon>fabids</taxon>
        <taxon>Rosales</taxon>
        <taxon>Moraceae</taxon>
        <taxon>Ficeae</taxon>
        <taxon>Ficus</taxon>
    </lineage>
</organism>
<evidence type="ECO:0008006" key="3">
    <source>
        <dbReference type="Google" id="ProtNLM"/>
    </source>
</evidence>
<reference evidence="1" key="1">
    <citation type="submission" date="2023-07" db="EMBL/GenBank/DDBJ databases">
        <title>draft genome sequence of fig (Ficus carica).</title>
        <authorList>
            <person name="Takahashi T."/>
            <person name="Nishimura K."/>
        </authorList>
    </citation>
    <scope>NUCLEOTIDE SEQUENCE</scope>
</reference>
<accession>A0AA87ZLQ0</accession>
<protein>
    <recommendedName>
        <fullName evidence="3">Aminotransferase-like plant mobile domain-containing protein</fullName>
    </recommendedName>
</protein>
<dbReference type="EMBL" id="BTGU01000008">
    <property type="protein sequence ID" value="GMN38448.1"/>
    <property type="molecule type" value="Genomic_DNA"/>
</dbReference>
<dbReference type="AlphaFoldDB" id="A0AA87ZLQ0"/>
<gene>
    <name evidence="1" type="ORF">TIFTF001_007677</name>
</gene>
<evidence type="ECO:0000313" key="1">
    <source>
        <dbReference type="EMBL" id="GMN38448.1"/>
    </source>
</evidence>
<name>A0AA87ZLQ0_FICCA</name>
<sequence length="252" mass="28745">MVRVKTTTSFMPPVVTDMGFIKDNQFTTIIREICTDDIVGEIQAPEFLGAACTKCFIDRGDLSPVLIILKDSLGLRHVVRRWNKKTHIWHALGRIPALNNVAIVFQLPVIGQRSNFATWIKYFWGLIGNETCVPGKGVSWKCQTRALVACWLSRFIFPELPDDTIQNNEFLRASTFVVESYFPSSLFQFFLSDHFPDYASEPLSLEAVKKAMGTFYTLELKMPACCCWFHKKSPWCNLLPFPGTYVPFTIEP</sequence>
<keyword evidence="2" id="KW-1185">Reference proteome</keyword>
<evidence type="ECO:0000313" key="2">
    <source>
        <dbReference type="Proteomes" id="UP001187192"/>
    </source>
</evidence>
<dbReference type="Proteomes" id="UP001187192">
    <property type="component" value="Unassembled WGS sequence"/>
</dbReference>